<reference evidence="1" key="1">
    <citation type="journal article" date="2019" name="bioRxiv">
        <title>The Genome of the Zebra Mussel, Dreissena polymorpha: A Resource for Invasive Species Research.</title>
        <authorList>
            <person name="McCartney M.A."/>
            <person name="Auch B."/>
            <person name="Kono T."/>
            <person name="Mallez S."/>
            <person name="Zhang Y."/>
            <person name="Obille A."/>
            <person name="Becker A."/>
            <person name="Abrahante J.E."/>
            <person name="Garbe J."/>
            <person name="Badalamenti J.P."/>
            <person name="Herman A."/>
            <person name="Mangelson H."/>
            <person name="Liachko I."/>
            <person name="Sullivan S."/>
            <person name="Sone E.D."/>
            <person name="Koren S."/>
            <person name="Silverstein K.A.T."/>
            <person name="Beckman K.B."/>
            <person name="Gohl D.M."/>
        </authorList>
    </citation>
    <scope>NUCLEOTIDE SEQUENCE</scope>
    <source>
        <strain evidence="1">Duluth1</strain>
        <tissue evidence="1">Whole animal</tissue>
    </source>
</reference>
<proteinExistence type="predicted"/>
<dbReference type="InterPro" id="IPR013783">
    <property type="entry name" value="Ig-like_fold"/>
</dbReference>
<name>A0A9D3Z812_DREPO</name>
<dbReference type="Gene3D" id="2.60.40.10">
    <property type="entry name" value="Immunoglobulins"/>
    <property type="match status" value="1"/>
</dbReference>
<keyword evidence="2" id="KW-1185">Reference proteome</keyword>
<protein>
    <submittedName>
        <fullName evidence="1">Uncharacterized protein</fullName>
    </submittedName>
</protein>
<comment type="caution">
    <text evidence="1">The sequence shown here is derived from an EMBL/GenBank/DDBJ whole genome shotgun (WGS) entry which is preliminary data.</text>
</comment>
<evidence type="ECO:0000313" key="2">
    <source>
        <dbReference type="Proteomes" id="UP000828390"/>
    </source>
</evidence>
<gene>
    <name evidence="1" type="ORF">DPMN_072331</name>
</gene>
<sequence>MGLAFLLPVCSIKIQGPLEAPVGNNVTLTCIAKGGLQFTYTNLKNVQTAIGECTAFYICYVYEGKLKYKYNITLTDDGALLFILNIDTFRFGNYTCSALFDASMSDSLFL</sequence>
<dbReference type="InterPro" id="IPR036179">
    <property type="entry name" value="Ig-like_dom_sf"/>
</dbReference>
<accession>A0A9D3Z812</accession>
<dbReference type="EMBL" id="JAIWYP010000014">
    <property type="protein sequence ID" value="KAH3712581.1"/>
    <property type="molecule type" value="Genomic_DNA"/>
</dbReference>
<dbReference type="AlphaFoldDB" id="A0A9D3Z812"/>
<organism evidence="1 2">
    <name type="scientific">Dreissena polymorpha</name>
    <name type="common">Zebra mussel</name>
    <name type="synonym">Mytilus polymorpha</name>
    <dbReference type="NCBI Taxonomy" id="45954"/>
    <lineage>
        <taxon>Eukaryota</taxon>
        <taxon>Metazoa</taxon>
        <taxon>Spiralia</taxon>
        <taxon>Lophotrochozoa</taxon>
        <taxon>Mollusca</taxon>
        <taxon>Bivalvia</taxon>
        <taxon>Autobranchia</taxon>
        <taxon>Heteroconchia</taxon>
        <taxon>Euheterodonta</taxon>
        <taxon>Imparidentia</taxon>
        <taxon>Neoheterodontei</taxon>
        <taxon>Myida</taxon>
        <taxon>Dreissenoidea</taxon>
        <taxon>Dreissenidae</taxon>
        <taxon>Dreissena</taxon>
    </lineage>
</organism>
<dbReference type="Proteomes" id="UP000828390">
    <property type="component" value="Unassembled WGS sequence"/>
</dbReference>
<evidence type="ECO:0000313" key="1">
    <source>
        <dbReference type="EMBL" id="KAH3712581.1"/>
    </source>
</evidence>
<dbReference type="SUPFAM" id="SSF48726">
    <property type="entry name" value="Immunoglobulin"/>
    <property type="match status" value="1"/>
</dbReference>
<reference evidence="1" key="2">
    <citation type="submission" date="2020-11" db="EMBL/GenBank/DDBJ databases">
        <authorList>
            <person name="McCartney M.A."/>
            <person name="Auch B."/>
            <person name="Kono T."/>
            <person name="Mallez S."/>
            <person name="Becker A."/>
            <person name="Gohl D.M."/>
            <person name="Silverstein K.A.T."/>
            <person name="Koren S."/>
            <person name="Bechman K.B."/>
            <person name="Herman A."/>
            <person name="Abrahante J.E."/>
            <person name="Garbe J."/>
        </authorList>
    </citation>
    <scope>NUCLEOTIDE SEQUENCE</scope>
    <source>
        <strain evidence="1">Duluth1</strain>
        <tissue evidence="1">Whole animal</tissue>
    </source>
</reference>